<dbReference type="GO" id="GO:0001729">
    <property type="term" value="F:ceramide kinase activity"/>
    <property type="evidence" value="ECO:0007669"/>
    <property type="project" value="TreeGrafter"/>
</dbReference>
<dbReference type="PROSITE" id="PS50146">
    <property type="entry name" value="DAGK"/>
    <property type="match status" value="1"/>
</dbReference>
<accession>A0A8K0ERG2</accession>
<proteinExistence type="predicted"/>
<dbReference type="AlphaFoldDB" id="A0A8K0ERG2"/>
<gene>
    <name evidence="2" type="primary">CERK</name>
    <name evidence="2" type="ORF">BLAG_LOCUS19712</name>
</gene>
<feature type="domain" description="DAGKc" evidence="1">
    <location>
        <begin position="125"/>
        <end position="275"/>
    </location>
</feature>
<dbReference type="GO" id="GO:0006672">
    <property type="term" value="P:ceramide metabolic process"/>
    <property type="evidence" value="ECO:0007669"/>
    <property type="project" value="TreeGrafter"/>
</dbReference>
<dbReference type="InterPro" id="IPR057465">
    <property type="entry name" value="CERK_PH"/>
</dbReference>
<keyword evidence="3" id="KW-1185">Reference proteome</keyword>
<evidence type="ECO:0000259" key="1">
    <source>
        <dbReference type="PROSITE" id="PS50146"/>
    </source>
</evidence>
<dbReference type="EMBL" id="OV696690">
    <property type="protein sequence ID" value="CAH1265921.1"/>
    <property type="molecule type" value="Genomic_DNA"/>
</dbReference>
<dbReference type="InterPro" id="IPR017438">
    <property type="entry name" value="ATP-NAD_kinase_N"/>
</dbReference>
<evidence type="ECO:0000313" key="3">
    <source>
        <dbReference type="Proteomes" id="UP000838412"/>
    </source>
</evidence>
<dbReference type="Gene3D" id="3.40.50.10330">
    <property type="entry name" value="Probable inorganic polyphosphate/atp-NAD kinase, domain 1"/>
    <property type="match status" value="1"/>
</dbReference>
<organism evidence="2 3">
    <name type="scientific">Branchiostoma lanceolatum</name>
    <name type="common">Common lancelet</name>
    <name type="synonym">Amphioxus lanceolatum</name>
    <dbReference type="NCBI Taxonomy" id="7740"/>
    <lineage>
        <taxon>Eukaryota</taxon>
        <taxon>Metazoa</taxon>
        <taxon>Chordata</taxon>
        <taxon>Cephalochordata</taxon>
        <taxon>Leptocardii</taxon>
        <taxon>Amphioxiformes</taxon>
        <taxon>Branchiostomatidae</taxon>
        <taxon>Branchiostoma</taxon>
    </lineage>
</organism>
<dbReference type="Pfam" id="PF19280">
    <property type="entry name" value="CERK_C"/>
    <property type="match status" value="1"/>
</dbReference>
<dbReference type="SMART" id="SM00046">
    <property type="entry name" value="DAGKc"/>
    <property type="match status" value="1"/>
</dbReference>
<evidence type="ECO:0000313" key="2">
    <source>
        <dbReference type="EMBL" id="CAH1265921.1"/>
    </source>
</evidence>
<sequence length="539" mass="60892">MADQVLARETFLLKNRQFDVTLSPTALSWYPLTAGDALHALDSNAVDLSEVIAVTPVEKHCHRNKDGFSDIELTPISCSRFAVHYVQKKRGRIWRPGKVTFKCPDPTVCRQWIDRLQERLNQEYLRPRRLLVFVNPFGGKKRGVQIYQQKVAPLFDLARIKADVIVTERAGHARDLLQELELNKLDGIVCVGGDGMFSEILNGLITRTQQEAGVDKDWLAAELVRPHLRIGIIPAGSTDAVSYATVGVNDPVTSALHIIIGDCQPLDVSSVHYRSQLLRYNVSFLGYGFYGDVVRDSDLRRWMGPSRYDYSGFKKFCRRKIYEGEVAFLPCTDQGSSPYDQIRCTEGCLVCKQAGEKDKPTPFNPSEQPRAVETFGPGGWQRVRGRFIAINAATNSCACKKTPKGVSPSAHLADGCTDLILIHATPRYRFLGHLLKHLTDSDRFNHSFIEVYRVREFKFRPVIIEEAEDEMVEDEEAGVLSRRNCRRNTRRNSVWNCDGEIIDQPAIDVKVHCQLIKLFARGIEEKKQSSCWPVGCFCA</sequence>
<dbReference type="InterPro" id="IPR016064">
    <property type="entry name" value="NAD/diacylglycerol_kinase_sf"/>
</dbReference>
<dbReference type="InterPro" id="IPR050187">
    <property type="entry name" value="Lipid_Phosphate_FormReg"/>
</dbReference>
<dbReference type="InterPro" id="IPR045363">
    <property type="entry name" value="CERK_C"/>
</dbReference>
<dbReference type="PANTHER" id="PTHR12358:SF111">
    <property type="entry name" value="CERAMIDE KINASE, ISOFORM A"/>
    <property type="match status" value="1"/>
</dbReference>
<reference evidence="2" key="1">
    <citation type="submission" date="2022-01" db="EMBL/GenBank/DDBJ databases">
        <authorList>
            <person name="Braso-Vives M."/>
        </authorList>
    </citation>
    <scope>NUCLEOTIDE SEQUENCE</scope>
</reference>
<dbReference type="SUPFAM" id="SSF111331">
    <property type="entry name" value="NAD kinase/diacylglycerol kinase-like"/>
    <property type="match status" value="1"/>
</dbReference>
<protein>
    <submittedName>
        <fullName evidence="2">CERK protein</fullName>
    </submittedName>
</protein>
<dbReference type="Proteomes" id="UP000838412">
    <property type="component" value="Chromosome 5"/>
</dbReference>
<dbReference type="OrthoDB" id="530923at2759"/>
<dbReference type="PANTHER" id="PTHR12358">
    <property type="entry name" value="SPHINGOSINE KINASE"/>
    <property type="match status" value="1"/>
</dbReference>
<dbReference type="Pfam" id="PF25382">
    <property type="entry name" value="PH_CERK"/>
    <property type="match status" value="1"/>
</dbReference>
<dbReference type="Gene3D" id="2.60.200.40">
    <property type="match status" value="1"/>
</dbReference>
<dbReference type="InterPro" id="IPR001206">
    <property type="entry name" value="Diacylglycerol_kinase_cat_dom"/>
</dbReference>
<name>A0A8K0ERG2_BRALA</name>
<dbReference type="Pfam" id="PF00781">
    <property type="entry name" value="DAGK_cat"/>
    <property type="match status" value="1"/>
</dbReference>
<dbReference type="GO" id="GO:0016020">
    <property type="term" value="C:membrane"/>
    <property type="evidence" value="ECO:0007669"/>
    <property type="project" value="GOC"/>
</dbReference>